<dbReference type="EMBL" id="JH669196">
    <property type="protein sequence ID" value="KAG6464544.1"/>
    <property type="molecule type" value="Genomic_DNA"/>
</dbReference>
<comment type="caution">
    <text evidence="1">The sequence shown here is derived from an EMBL/GenBank/DDBJ whole genome shotgun (WGS) entry which is preliminary data.</text>
</comment>
<dbReference type="Proteomes" id="UP000791440">
    <property type="component" value="Unassembled WGS sequence"/>
</dbReference>
<organism evidence="1 2">
    <name type="scientific">Manduca sexta</name>
    <name type="common">Tobacco hawkmoth</name>
    <name type="synonym">Tobacco hornworm</name>
    <dbReference type="NCBI Taxonomy" id="7130"/>
    <lineage>
        <taxon>Eukaryota</taxon>
        <taxon>Metazoa</taxon>
        <taxon>Ecdysozoa</taxon>
        <taxon>Arthropoda</taxon>
        <taxon>Hexapoda</taxon>
        <taxon>Insecta</taxon>
        <taxon>Pterygota</taxon>
        <taxon>Neoptera</taxon>
        <taxon>Endopterygota</taxon>
        <taxon>Lepidoptera</taxon>
        <taxon>Glossata</taxon>
        <taxon>Ditrysia</taxon>
        <taxon>Bombycoidea</taxon>
        <taxon>Sphingidae</taxon>
        <taxon>Sphinginae</taxon>
        <taxon>Sphingini</taxon>
        <taxon>Manduca</taxon>
    </lineage>
</organism>
<keyword evidence="2" id="KW-1185">Reference proteome</keyword>
<sequence>MAVCFIILWDGNICDMSQFSLLFCLINICRHRVDFFKWNANAILWNSTESSLHSAMKLSDDIKKAGKLAVKENDKPMKNSEFSWFRTSDRIILLEASAVGAWRLSRVP</sequence>
<gene>
    <name evidence="1" type="ORF">O3G_MSEX014584</name>
</gene>
<reference evidence="1" key="2">
    <citation type="submission" date="2020-12" db="EMBL/GenBank/DDBJ databases">
        <authorList>
            <person name="Kanost M."/>
        </authorList>
    </citation>
    <scope>NUCLEOTIDE SEQUENCE</scope>
</reference>
<name>A0A921ZVW4_MANSE</name>
<protein>
    <submittedName>
        <fullName evidence="1">Uncharacterized protein</fullName>
    </submittedName>
</protein>
<accession>A0A921ZVW4</accession>
<evidence type="ECO:0000313" key="2">
    <source>
        <dbReference type="Proteomes" id="UP000791440"/>
    </source>
</evidence>
<dbReference type="AlphaFoldDB" id="A0A921ZVW4"/>
<proteinExistence type="predicted"/>
<reference evidence="1" key="1">
    <citation type="journal article" date="2016" name="Insect Biochem. Mol. Biol.">
        <title>Multifaceted biological insights from a draft genome sequence of the tobacco hornworm moth, Manduca sexta.</title>
        <authorList>
            <person name="Kanost M.R."/>
            <person name="Arrese E.L."/>
            <person name="Cao X."/>
            <person name="Chen Y.R."/>
            <person name="Chellapilla S."/>
            <person name="Goldsmith M.R."/>
            <person name="Grosse-Wilde E."/>
            <person name="Heckel D.G."/>
            <person name="Herndon N."/>
            <person name="Jiang H."/>
            <person name="Papanicolaou A."/>
            <person name="Qu J."/>
            <person name="Soulages J.L."/>
            <person name="Vogel H."/>
            <person name="Walters J."/>
            <person name="Waterhouse R.M."/>
            <person name="Ahn S.J."/>
            <person name="Almeida F.C."/>
            <person name="An C."/>
            <person name="Aqrawi P."/>
            <person name="Bretschneider A."/>
            <person name="Bryant W.B."/>
            <person name="Bucks S."/>
            <person name="Chao H."/>
            <person name="Chevignon G."/>
            <person name="Christen J.M."/>
            <person name="Clarke D.F."/>
            <person name="Dittmer N.T."/>
            <person name="Ferguson L.C.F."/>
            <person name="Garavelou S."/>
            <person name="Gordon K.H.J."/>
            <person name="Gunaratna R.T."/>
            <person name="Han Y."/>
            <person name="Hauser F."/>
            <person name="He Y."/>
            <person name="Heidel-Fischer H."/>
            <person name="Hirsh A."/>
            <person name="Hu Y."/>
            <person name="Jiang H."/>
            <person name="Kalra D."/>
            <person name="Klinner C."/>
            <person name="Konig C."/>
            <person name="Kovar C."/>
            <person name="Kroll A.R."/>
            <person name="Kuwar S.S."/>
            <person name="Lee S.L."/>
            <person name="Lehman R."/>
            <person name="Li K."/>
            <person name="Li Z."/>
            <person name="Liang H."/>
            <person name="Lovelace S."/>
            <person name="Lu Z."/>
            <person name="Mansfield J.H."/>
            <person name="McCulloch K.J."/>
            <person name="Mathew T."/>
            <person name="Morton B."/>
            <person name="Muzny D.M."/>
            <person name="Neunemann D."/>
            <person name="Ongeri F."/>
            <person name="Pauchet Y."/>
            <person name="Pu L.L."/>
            <person name="Pyrousis I."/>
            <person name="Rao X.J."/>
            <person name="Redding A."/>
            <person name="Roesel C."/>
            <person name="Sanchez-Gracia A."/>
            <person name="Schaack S."/>
            <person name="Shukla A."/>
            <person name="Tetreau G."/>
            <person name="Wang Y."/>
            <person name="Xiong G.H."/>
            <person name="Traut W."/>
            <person name="Walsh T.K."/>
            <person name="Worley K.C."/>
            <person name="Wu D."/>
            <person name="Wu W."/>
            <person name="Wu Y.Q."/>
            <person name="Zhang X."/>
            <person name="Zou Z."/>
            <person name="Zucker H."/>
            <person name="Briscoe A.D."/>
            <person name="Burmester T."/>
            <person name="Clem R.J."/>
            <person name="Feyereisen R."/>
            <person name="Grimmelikhuijzen C.J.P."/>
            <person name="Hamodrakas S.J."/>
            <person name="Hansson B.S."/>
            <person name="Huguet E."/>
            <person name="Jermiin L.S."/>
            <person name="Lan Q."/>
            <person name="Lehman H.K."/>
            <person name="Lorenzen M."/>
            <person name="Merzendorfer H."/>
            <person name="Michalopoulos I."/>
            <person name="Morton D.B."/>
            <person name="Muthukrishnan S."/>
            <person name="Oakeshott J.G."/>
            <person name="Palmer W."/>
            <person name="Park Y."/>
            <person name="Passarelli A.L."/>
            <person name="Rozas J."/>
            <person name="Schwartz L.M."/>
            <person name="Smith W."/>
            <person name="Southgate A."/>
            <person name="Vilcinskas A."/>
            <person name="Vogt R."/>
            <person name="Wang P."/>
            <person name="Werren J."/>
            <person name="Yu X.Q."/>
            <person name="Zhou J.J."/>
            <person name="Brown S.J."/>
            <person name="Scherer S.E."/>
            <person name="Richards S."/>
            <person name="Blissard G.W."/>
        </authorList>
    </citation>
    <scope>NUCLEOTIDE SEQUENCE</scope>
</reference>
<evidence type="ECO:0000313" key="1">
    <source>
        <dbReference type="EMBL" id="KAG6464544.1"/>
    </source>
</evidence>